<feature type="transmembrane region" description="Helical" evidence="10">
    <location>
        <begin position="71"/>
        <end position="87"/>
    </location>
</feature>
<evidence type="ECO:0000256" key="4">
    <source>
        <dbReference type="ARBA" id="ARBA00022679"/>
    </source>
</evidence>
<dbReference type="AlphaFoldDB" id="H8G494"/>
<dbReference type="Gene3D" id="3.30.565.10">
    <property type="entry name" value="Histidine kinase-like ATPase, C-terminal domain"/>
    <property type="match status" value="1"/>
</dbReference>
<dbReference type="Pfam" id="PF07730">
    <property type="entry name" value="HisKA_3"/>
    <property type="match status" value="1"/>
</dbReference>
<dbReference type="InterPro" id="IPR050482">
    <property type="entry name" value="Sensor_HK_TwoCompSys"/>
</dbReference>
<evidence type="ECO:0000256" key="3">
    <source>
        <dbReference type="ARBA" id="ARBA00022553"/>
    </source>
</evidence>
<evidence type="ECO:0000313" key="12">
    <source>
        <dbReference type="EMBL" id="EHY87065.1"/>
    </source>
</evidence>
<dbReference type="PANTHER" id="PTHR24421:SF10">
    <property type="entry name" value="NITRATE_NITRITE SENSOR PROTEIN NARQ"/>
    <property type="match status" value="1"/>
</dbReference>
<proteinExistence type="predicted"/>
<accession>H8G494</accession>
<dbReference type="Proteomes" id="UP000004705">
    <property type="component" value="Chromosome"/>
</dbReference>
<keyword evidence="13" id="KW-1185">Reference proteome</keyword>
<dbReference type="InterPro" id="IPR011712">
    <property type="entry name" value="Sig_transdc_His_kin_sub3_dim/P"/>
</dbReference>
<evidence type="ECO:0000256" key="2">
    <source>
        <dbReference type="ARBA" id="ARBA00012438"/>
    </source>
</evidence>
<protein>
    <recommendedName>
        <fullName evidence="2">histidine kinase</fullName>
        <ecNumber evidence="2">2.7.13.3</ecNumber>
    </recommendedName>
</protein>
<keyword evidence="10" id="KW-0812">Transmembrane</keyword>
<dbReference type="RefSeq" id="WP_005437552.1">
    <property type="nucleotide sequence ID" value="NZ_CM001466.1"/>
</dbReference>
<dbReference type="Gene3D" id="1.20.5.1930">
    <property type="match status" value="1"/>
</dbReference>
<evidence type="ECO:0000256" key="6">
    <source>
        <dbReference type="ARBA" id="ARBA00022777"/>
    </source>
</evidence>
<dbReference type="OrthoDB" id="227596at2"/>
<keyword evidence="5" id="KW-0547">Nucleotide-binding</keyword>
<dbReference type="SUPFAM" id="SSF55874">
    <property type="entry name" value="ATPase domain of HSP90 chaperone/DNA topoisomerase II/histidine kinase"/>
    <property type="match status" value="1"/>
</dbReference>
<feature type="transmembrane region" description="Helical" evidence="10">
    <location>
        <begin position="126"/>
        <end position="145"/>
    </location>
</feature>
<evidence type="ECO:0000256" key="8">
    <source>
        <dbReference type="ARBA" id="ARBA00023012"/>
    </source>
</evidence>
<keyword evidence="10" id="KW-1133">Transmembrane helix</keyword>
<feature type="transmembrane region" description="Helical" evidence="10">
    <location>
        <begin position="157"/>
        <end position="181"/>
    </location>
</feature>
<feature type="region of interest" description="Disordered" evidence="9">
    <location>
        <begin position="1"/>
        <end position="37"/>
    </location>
</feature>
<evidence type="ECO:0000256" key="7">
    <source>
        <dbReference type="ARBA" id="ARBA00022840"/>
    </source>
</evidence>
<name>H8G494_9PSEU</name>
<dbReference type="HOGENOM" id="CLU_000445_20_1_11"/>
<dbReference type="EC" id="2.7.13.3" evidence="2"/>
<dbReference type="CDD" id="cd16917">
    <property type="entry name" value="HATPase_UhpB-NarQ-NarX-like"/>
    <property type="match status" value="1"/>
</dbReference>
<evidence type="ECO:0000256" key="1">
    <source>
        <dbReference type="ARBA" id="ARBA00000085"/>
    </source>
</evidence>
<keyword evidence="10" id="KW-0472">Membrane</keyword>
<dbReference type="GO" id="GO:0016020">
    <property type="term" value="C:membrane"/>
    <property type="evidence" value="ECO:0007669"/>
    <property type="project" value="InterPro"/>
</dbReference>
<evidence type="ECO:0000256" key="9">
    <source>
        <dbReference type="SAM" id="MobiDB-lite"/>
    </source>
</evidence>
<keyword evidence="6 12" id="KW-0418">Kinase</keyword>
<evidence type="ECO:0000313" key="13">
    <source>
        <dbReference type="Proteomes" id="UP000004705"/>
    </source>
</evidence>
<evidence type="ECO:0000259" key="11">
    <source>
        <dbReference type="Pfam" id="PF07730"/>
    </source>
</evidence>
<comment type="catalytic activity">
    <reaction evidence="1">
        <text>ATP + protein L-histidine = ADP + protein N-phospho-L-histidine.</text>
        <dbReference type="EC" id="2.7.13.3"/>
    </reaction>
</comment>
<organism evidence="12 13">
    <name type="scientific">Saccharomonospora azurea NA-128</name>
    <dbReference type="NCBI Taxonomy" id="882081"/>
    <lineage>
        <taxon>Bacteria</taxon>
        <taxon>Bacillati</taxon>
        <taxon>Actinomycetota</taxon>
        <taxon>Actinomycetes</taxon>
        <taxon>Pseudonocardiales</taxon>
        <taxon>Pseudonocardiaceae</taxon>
        <taxon>Saccharomonospora</taxon>
    </lineage>
</organism>
<feature type="transmembrane region" description="Helical" evidence="10">
    <location>
        <begin position="94"/>
        <end position="120"/>
    </location>
</feature>
<keyword evidence="4" id="KW-0808">Transferase</keyword>
<sequence>MTTQGISLAGVPVGGPGSGTADPPREHTTALSSRSRARSRHPALTAAAMDVVFVVFAVLDVWLVIPDDAPSYPIWLSAASCLALLLRRRLPFTTVLLAVPGFFAGWAQLAAMLALGSLALRKQFHWHMWVGAGLVWLCRFFLWPMSDFLELNWRIHVLDAMYGVIVAGMPVAIGLLIAARWELAARLAELAASRDRERQLHAQAVRAEERARLAREMHDVVSHDITLIAMQAGVLSAAKVDTQAKETADTIRTLSTRTLEELRGLVGVLRSGADMAVQADLRDLDELVHHAGVPVRLTMENVPADLPAPVSAAAYRTVQEGITNVRKHAPGATAFVHVSATCDTVSVDVRNDKPKSRRNVALPRGGGYGLAGLAERAKLLGGTFESASTDDGGFRIHASYPFR</sequence>
<keyword evidence="8" id="KW-0902">Two-component regulatory system</keyword>
<reference evidence="12 13" key="1">
    <citation type="journal article" date="2012" name="Stand. Genomic Sci.">
        <title>Genome sequence of the soil bacterium Saccharomonospora azurea type strain (NA-128(T)).</title>
        <authorList>
            <person name="Klenk H.P."/>
            <person name="Held B."/>
            <person name="Lucas S."/>
            <person name="Lapidus A."/>
            <person name="Copeland A."/>
            <person name="Hammon N."/>
            <person name="Pitluck S."/>
            <person name="Goodwin L.A."/>
            <person name="Han C."/>
            <person name="Tapia R."/>
            <person name="Brambilla E.M."/>
            <person name="Potter G."/>
            <person name="Land M."/>
            <person name="Ivanova N."/>
            <person name="Rohde M."/>
            <person name="Goker M."/>
            <person name="Detter J.C."/>
            <person name="Kyrpides N.C."/>
            <person name="Woyke T."/>
        </authorList>
    </citation>
    <scope>NUCLEOTIDE SEQUENCE [LARGE SCALE GENOMIC DNA]</scope>
    <source>
        <strain evidence="12 13">NA-128</strain>
    </source>
</reference>
<dbReference type="GO" id="GO:0000155">
    <property type="term" value="F:phosphorelay sensor kinase activity"/>
    <property type="evidence" value="ECO:0007669"/>
    <property type="project" value="InterPro"/>
</dbReference>
<dbReference type="PANTHER" id="PTHR24421">
    <property type="entry name" value="NITRATE/NITRITE SENSOR PROTEIN NARX-RELATED"/>
    <property type="match status" value="1"/>
</dbReference>
<dbReference type="GO" id="GO:0005524">
    <property type="term" value="F:ATP binding"/>
    <property type="evidence" value="ECO:0007669"/>
    <property type="project" value="UniProtKB-KW"/>
</dbReference>
<gene>
    <name evidence="12" type="ORF">SacazDRAFT_00077</name>
</gene>
<dbReference type="InterPro" id="IPR036890">
    <property type="entry name" value="HATPase_C_sf"/>
</dbReference>
<evidence type="ECO:0000256" key="10">
    <source>
        <dbReference type="SAM" id="Phobius"/>
    </source>
</evidence>
<dbReference type="GO" id="GO:0046983">
    <property type="term" value="F:protein dimerization activity"/>
    <property type="evidence" value="ECO:0007669"/>
    <property type="project" value="InterPro"/>
</dbReference>
<keyword evidence="7" id="KW-0067">ATP-binding</keyword>
<feature type="domain" description="Signal transduction histidine kinase subgroup 3 dimerisation and phosphoacceptor" evidence="11">
    <location>
        <begin position="209"/>
        <end position="272"/>
    </location>
</feature>
<feature type="transmembrane region" description="Helical" evidence="10">
    <location>
        <begin position="43"/>
        <end position="65"/>
    </location>
</feature>
<evidence type="ECO:0000256" key="5">
    <source>
        <dbReference type="ARBA" id="ARBA00022741"/>
    </source>
</evidence>
<dbReference type="EMBL" id="CM001466">
    <property type="protein sequence ID" value="EHY87065.1"/>
    <property type="molecule type" value="Genomic_DNA"/>
</dbReference>
<keyword evidence="3" id="KW-0597">Phosphoprotein</keyword>